<dbReference type="EMBL" id="FZOF01000017">
    <property type="protein sequence ID" value="SNT23161.1"/>
    <property type="molecule type" value="Genomic_DNA"/>
</dbReference>
<organism evidence="1 2">
    <name type="scientific">Actinacidiphila glaucinigra</name>
    <dbReference type="NCBI Taxonomy" id="235986"/>
    <lineage>
        <taxon>Bacteria</taxon>
        <taxon>Bacillati</taxon>
        <taxon>Actinomycetota</taxon>
        <taxon>Actinomycetes</taxon>
        <taxon>Kitasatosporales</taxon>
        <taxon>Streptomycetaceae</taxon>
        <taxon>Actinacidiphila</taxon>
    </lineage>
</organism>
<dbReference type="RefSeq" id="WP_089226689.1">
    <property type="nucleotide sequence ID" value="NZ_FZOF01000017.1"/>
</dbReference>
<proteinExistence type="predicted"/>
<protein>
    <submittedName>
        <fullName evidence="1">Uncharacterized protein</fullName>
    </submittedName>
</protein>
<evidence type="ECO:0000313" key="2">
    <source>
        <dbReference type="Proteomes" id="UP000198280"/>
    </source>
</evidence>
<evidence type="ECO:0000313" key="1">
    <source>
        <dbReference type="EMBL" id="SNT23161.1"/>
    </source>
</evidence>
<reference evidence="1 2" key="1">
    <citation type="submission" date="2017-06" db="EMBL/GenBank/DDBJ databases">
        <authorList>
            <person name="Kim H.J."/>
            <person name="Triplett B.A."/>
        </authorList>
    </citation>
    <scope>NUCLEOTIDE SEQUENCE [LARGE SCALE GENOMIC DNA]</scope>
    <source>
        <strain evidence="1 2">CGMCC 4.1858</strain>
    </source>
</reference>
<gene>
    <name evidence="1" type="ORF">SAMN05216252_117138</name>
</gene>
<dbReference type="OrthoDB" id="3638127at2"/>
<name>A0A239KY77_9ACTN</name>
<keyword evidence="2" id="KW-1185">Reference proteome</keyword>
<dbReference type="Proteomes" id="UP000198280">
    <property type="component" value="Unassembled WGS sequence"/>
</dbReference>
<sequence>MPNTQQAVKVVKVVVAADSGAATRRARFGALPERVRPEDTTEVVPIVERYPSQDLYDPEKWLTCRWV</sequence>
<accession>A0A239KY77</accession>
<dbReference type="AlphaFoldDB" id="A0A239KY77"/>